<reference evidence="1" key="5">
    <citation type="journal article" date="2021" name="G3 (Bethesda)">
        <title>Aegilops tauschii genome assembly Aet v5.0 features greater sequence contiguity and improved annotation.</title>
        <authorList>
            <person name="Wang L."/>
            <person name="Zhu T."/>
            <person name="Rodriguez J.C."/>
            <person name="Deal K.R."/>
            <person name="Dubcovsky J."/>
            <person name="McGuire P.E."/>
            <person name="Lux T."/>
            <person name="Spannagl M."/>
            <person name="Mayer K.F.X."/>
            <person name="Baldrich P."/>
            <person name="Meyers B.C."/>
            <person name="Huo N."/>
            <person name="Gu Y.Q."/>
            <person name="Zhou H."/>
            <person name="Devos K.M."/>
            <person name="Bennetzen J.L."/>
            <person name="Unver T."/>
            <person name="Budak H."/>
            <person name="Gulick P.J."/>
            <person name="Galiba G."/>
            <person name="Kalapos B."/>
            <person name="Nelson D.R."/>
            <person name="Li P."/>
            <person name="You F.M."/>
            <person name="Luo M.C."/>
            <person name="Dvorak J."/>
        </authorList>
    </citation>
    <scope>NUCLEOTIDE SEQUENCE [LARGE SCALE GENOMIC DNA]</scope>
    <source>
        <strain evidence="1">cv. AL8/78</strain>
    </source>
</reference>
<name>A0A452Z8I3_AEGTS</name>
<keyword evidence="2" id="KW-1185">Reference proteome</keyword>
<reference evidence="1" key="4">
    <citation type="submission" date="2019-03" db="UniProtKB">
        <authorList>
            <consortium name="EnsemblPlants"/>
        </authorList>
    </citation>
    <scope>IDENTIFICATION</scope>
</reference>
<dbReference type="EnsemblPlants" id="AET1Gv20673900.14">
    <property type="protein sequence ID" value="AET1Gv20673900.14"/>
    <property type="gene ID" value="AET1Gv20673900"/>
</dbReference>
<accession>A0A452Z8I3</accession>
<dbReference type="Proteomes" id="UP000015105">
    <property type="component" value="Chromosome 1D"/>
</dbReference>
<dbReference type="Pfam" id="PF09778">
    <property type="entry name" value="Guanylate_cyc_2"/>
    <property type="match status" value="1"/>
</dbReference>
<dbReference type="AlphaFoldDB" id="A0A452Z8I3"/>
<sequence>VPHVQQAFTWDCGLACVLMVLRTLGLDCCHGIAELEKLCRTTSVWTVDLAYLLHKFSVNFSFFTVTIGANPQYSAETFYRVGIATCCCSNSSDIRCTNVFKITNCDRSNCKKTLIE</sequence>
<dbReference type="PANTHER" id="PTHR31400:SF1">
    <property type="entry name" value="PROTEIN GUCD1"/>
    <property type="match status" value="1"/>
</dbReference>
<dbReference type="Gramene" id="AET1Gv20673900.14">
    <property type="protein sequence ID" value="AET1Gv20673900.14"/>
    <property type="gene ID" value="AET1Gv20673900"/>
</dbReference>
<proteinExistence type="predicted"/>
<reference evidence="2" key="1">
    <citation type="journal article" date="2014" name="Science">
        <title>Ancient hybridizations among the ancestral genomes of bread wheat.</title>
        <authorList>
            <consortium name="International Wheat Genome Sequencing Consortium,"/>
            <person name="Marcussen T."/>
            <person name="Sandve S.R."/>
            <person name="Heier L."/>
            <person name="Spannagl M."/>
            <person name="Pfeifer M."/>
            <person name="Jakobsen K.S."/>
            <person name="Wulff B.B."/>
            <person name="Steuernagel B."/>
            <person name="Mayer K.F."/>
            <person name="Olsen O.A."/>
        </authorList>
    </citation>
    <scope>NUCLEOTIDE SEQUENCE [LARGE SCALE GENOMIC DNA]</scope>
    <source>
        <strain evidence="2">cv. AL8/78</strain>
    </source>
</reference>
<dbReference type="PANTHER" id="PTHR31400">
    <property type="entry name" value="GUANYLYL CYCLASE DOMAIN CONTAINING PROTEIN 1 GUCD1"/>
    <property type="match status" value="1"/>
</dbReference>
<evidence type="ECO:0000313" key="2">
    <source>
        <dbReference type="Proteomes" id="UP000015105"/>
    </source>
</evidence>
<reference evidence="1" key="3">
    <citation type="journal article" date="2017" name="Nature">
        <title>Genome sequence of the progenitor of the wheat D genome Aegilops tauschii.</title>
        <authorList>
            <person name="Luo M.C."/>
            <person name="Gu Y.Q."/>
            <person name="Puiu D."/>
            <person name="Wang H."/>
            <person name="Twardziok S.O."/>
            <person name="Deal K.R."/>
            <person name="Huo N."/>
            <person name="Zhu T."/>
            <person name="Wang L."/>
            <person name="Wang Y."/>
            <person name="McGuire P.E."/>
            <person name="Liu S."/>
            <person name="Long H."/>
            <person name="Ramasamy R.K."/>
            <person name="Rodriguez J.C."/>
            <person name="Van S.L."/>
            <person name="Yuan L."/>
            <person name="Wang Z."/>
            <person name="Xia Z."/>
            <person name="Xiao L."/>
            <person name="Anderson O.D."/>
            <person name="Ouyang S."/>
            <person name="Liang Y."/>
            <person name="Zimin A.V."/>
            <person name="Pertea G."/>
            <person name="Qi P."/>
            <person name="Bennetzen J.L."/>
            <person name="Dai X."/>
            <person name="Dawson M.W."/>
            <person name="Muller H.G."/>
            <person name="Kugler K."/>
            <person name="Rivarola-Duarte L."/>
            <person name="Spannagl M."/>
            <person name="Mayer K.F.X."/>
            <person name="Lu F.H."/>
            <person name="Bevan M.W."/>
            <person name="Leroy P."/>
            <person name="Li P."/>
            <person name="You F.M."/>
            <person name="Sun Q."/>
            <person name="Liu Z."/>
            <person name="Lyons E."/>
            <person name="Wicker T."/>
            <person name="Salzberg S.L."/>
            <person name="Devos K.M."/>
            <person name="Dvorak J."/>
        </authorList>
    </citation>
    <scope>NUCLEOTIDE SEQUENCE [LARGE SCALE GENOMIC DNA]</scope>
    <source>
        <strain evidence="1">cv. AL8/78</strain>
    </source>
</reference>
<reference evidence="2" key="2">
    <citation type="journal article" date="2017" name="Nat. Plants">
        <title>The Aegilops tauschii genome reveals multiple impacts of transposons.</title>
        <authorList>
            <person name="Zhao G."/>
            <person name="Zou C."/>
            <person name="Li K."/>
            <person name="Wang K."/>
            <person name="Li T."/>
            <person name="Gao L."/>
            <person name="Zhang X."/>
            <person name="Wang H."/>
            <person name="Yang Z."/>
            <person name="Liu X."/>
            <person name="Jiang W."/>
            <person name="Mao L."/>
            <person name="Kong X."/>
            <person name="Jiao Y."/>
            <person name="Jia J."/>
        </authorList>
    </citation>
    <scope>NUCLEOTIDE SEQUENCE [LARGE SCALE GENOMIC DNA]</scope>
    <source>
        <strain evidence="2">cv. AL8/78</strain>
    </source>
</reference>
<organism evidence="1 2">
    <name type="scientific">Aegilops tauschii subsp. strangulata</name>
    <name type="common">Goatgrass</name>
    <dbReference type="NCBI Taxonomy" id="200361"/>
    <lineage>
        <taxon>Eukaryota</taxon>
        <taxon>Viridiplantae</taxon>
        <taxon>Streptophyta</taxon>
        <taxon>Embryophyta</taxon>
        <taxon>Tracheophyta</taxon>
        <taxon>Spermatophyta</taxon>
        <taxon>Magnoliopsida</taxon>
        <taxon>Liliopsida</taxon>
        <taxon>Poales</taxon>
        <taxon>Poaceae</taxon>
        <taxon>BOP clade</taxon>
        <taxon>Pooideae</taxon>
        <taxon>Triticodae</taxon>
        <taxon>Triticeae</taxon>
        <taxon>Triticinae</taxon>
        <taxon>Aegilops</taxon>
    </lineage>
</organism>
<dbReference type="InterPro" id="IPR018616">
    <property type="entry name" value="GUCD1"/>
</dbReference>
<evidence type="ECO:0000313" key="1">
    <source>
        <dbReference type="EnsemblPlants" id="AET1Gv20673900.14"/>
    </source>
</evidence>
<protein>
    <recommendedName>
        <fullName evidence="3">Guanylyl cyclase</fullName>
    </recommendedName>
</protein>
<evidence type="ECO:0008006" key="3">
    <source>
        <dbReference type="Google" id="ProtNLM"/>
    </source>
</evidence>